<dbReference type="PANTHER" id="PTHR30349">
    <property type="entry name" value="PHAGE INTEGRASE-RELATED"/>
    <property type="match status" value="1"/>
</dbReference>
<dbReference type="CDD" id="cd00796">
    <property type="entry name" value="INT_Rci_Hp1_C"/>
    <property type="match status" value="1"/>
</dbReference>
<keyword evidence="3 5" id="KW-0238">DNA-binding</keyword>
<evidence type="ECO:0000259" key="6">
    <source>
        <dbReference type="PROSITE" id="PS51898"/>
    </source>
</evidence>
<dbReference type="InterPro" id="IPR002104">
    <property type="entry name" value="Integrase_catalytic"/>
</dbReference>
<reference evidence="8" key="2">
    <citation type="submission" date="2020-09" db="EMBL/GenBank/DDBJ databases">
        <authorList>
            <person name="Sun Q."/>
            <person name="Ohkuma M."/>
        </authorList>
    </citation>
    <scope>NUCLEOTIDE SEQUENCE</scope>
    <source>
        <strain evidence="8">JCM 13919</strain>
    </source>
</reference>
<reference evidence="8" key="1">
    <citation type="journal article" date="2014" name="Int. J. Syst. Evol. Microbiol.">
        <title>Complete genome sequence of Corynebacterium casei LMG S-19264T (=DSM 44701T), isolated from a smear-ripened cheese.</title>
        <authorList>
            <consortium name="US DOE Joint Genome Institute (JGI-PGF)"/>
            <person name="Walter F."/>
            <person name="Albersmeier A."/>
            <person name="Kalinowski J."/>
            <person name="Ruckert C."/>
        </authorList>
    </citation>
    <scope>NUCLEOTIDE SEQUENCE</scope>
    <source>
        <strain evidence="8">JCM 13919</strain>
    </source>
</reference>
<evidence type="ECO:0000313" key="9">
    <source>
        <dbReference type="Proteomes" id="UP000630149"/>
    </source>
</evidence>
<dbReference type="PROSITE" id="PS51898">
    <property type="entry name" value="TYR_RECOMBINASE"/>
    <property type="match status" value="1"/>
</dbReference>
<evidence type="ECO:0000313" key="8">
    <source>
        <dbReference type="EMBL" id="GGI86550.1"/>
    </source>
</evidence>
<name>A0A917NBS8_9GAMM</name>
<dbReference type="InterPro" id="IPR044068">
    <property type="entry name" value="CB"/>
</dbReference>
<dbReference type="InterPro" id="IPR013762">
    <property type="entry name" value="Integrase-like_cat_sf"/>
</dbReference>
<dbReference type="GO" id="GO:0003677">
    <property type="term" value="F:DNA binding"/>
    <property type="evidence" value="ECO:0007669"/>
    <property type="project" value="UniProtKB-UniRule"/>
</dbReference>
<dbReference type="PROSITE" id="PS51900">
    <property type="entry name" value="CB"/>
    <property type="match status" value="1"/>
</dbReference>
<evidence type="ECO:0000256" key="4">
    <source>
        <dbReference type="ARBA" id="ARBA00023172"/>
    </source>
</evidence>
<dbReference type="InterPro" id="IPR011010">
    <property type="entry name" value="DNA_brk_join_enz"/>
</dbReference>
<dbReference type="Proteomes" id="UP000630149">
    <property type="component" value="Unassembled WGS sequence"/>
</dbReference>
<protein>
    <submittedName>
        <fullName evidence="8">Integrase</fullName>
    </submittedName>
</protein>
<dbReference type="SUPFAM" id="SSF56349">
    <property type="entry name" value="DNA breaking-rejoining enzymes"/>
    <property type="match status" value="1"/>
</dbReference>
<dbReference type="InterPro" id="IPR050090">
    <property type="entry name" value="Tyrosine_recombinase_XerCD"/>
</dbReference>
<evidence type="ECO:0000256" key="5">
    <source>
        <dbReference type="PROSITE-ProRule" id="PRU01248"/>
    </source>
</evidence>
<organism evidence="8 9">
    <name type="scientific">Legionella impletisoli</name>
    <dbReference type="NCBI Taxonomy" id="343510"/>
    <lineage>
        <taxon>Bacteria</taxon>
        <taxon>Pseudomonadati</taxon>
        <taxon>Pseudomonadota</taxon>
        <taxon>Gammaproteobacteria</taxon>
        <taxon>Legionellales</taxon>
        <taxon>Legionellaceae</taxon>
        <taxon>Legionella</taxon>
    </lineage>
</organism>
<evidence type="ECO:0000256" key="1">
    <source>
        <dbReference type="ARBA" id="ARBA00008857"/>
    </source>
</evidence>
<comment type="similarity">
    <text evidence="1">Belongs to the 'phage' integrase family.</text>
</comment>
<evidence type="ECO:0000259" key="7">
    <source>
        <dbReference type="PROSITE" id="PS51900"/>
    </source>
</evidence>
<feature type="domain" description="Tyr recombinase" evidence="6">
    <location>
        <begin position="171"/>
        <end position="344"/>
    </location>
</feature>
<dbReference type="Pfam" id="PF00589">
    <property type="entry name" value="Phage_integrase"/>
    <property type="match status" value="1"/>
</dbReference>
<feature type="domain" description="Core-binding (CB)" evidence="7">
    <location>
        <begin position="63"/>
        <end position="149"/>
    </location>
</feature>
<keyword evidence="9" id="KW-1185">Reference proteome</keyword>
<dbReference type="OrthoDB" id="9057547at2"/>
<keyword evidence="4" id="KW-0233">DNA recombination</keyword>
<evidence type="ECO:0000256" key="2">
    <source>
        <dbReference type="ARBA" id="ARBA00022908"/>
    </source>
</evidence>
<dbReference type="Gene3D" id="1.10.443.10">
    <property type="entry name" value="Intergrase catalytic core"/>
    <property type="match status" value="1"/>
</dbReference>
<dbReference type="AlphaFoldDB" id="A0A917NBS8"/>
<proteinExistence type="inferred from homology"/>
<dbReference type="GO" id="GO:0006310">
    <property type="term" value="P:DNA recombination"/>
    <property type="evidence" value="ECO:0007669"/>
    <property type="project" value="UniProtKB-KW"/>
</dbReference>
<keyword evidence="2" id="KW-0229">DNA integration</keyword>
<dbReference type="PANTHER" id="PTHR30349:SF64">
    <property type="entry name" value="PROPHAGE INTEGRASE INTD-RELATED"/>
    <property type="match status" value="1"/>
</dbReference>
<accession>A0A917NBS8</accession>
<dbReference type="GO" id="GO:0015074">
    <property type="term" value="P:DNA integration"/>
    <property type="evidence" value="ECO:0007669"/>
    <property type="project" value="UniProtKB-KW"/>
</dbReference>
<dbReference type="Gene3D" id="1.10.150.130">
    <property type="match status" value="1"/>
</dbReference>
<comment type="caution">
    <text evidence="8">The sequence shown here is derived from an EMBL/GenBank/DDBJ whole genome shotgun (WGS) entry which is preliminary data.</text>
</comment>
<dbReference type="RefSeq" id="WP_131776810.1">
    <property type="nucleotide sequence ID" value="NZ_BMOB01000005.1"/>
</dbReference>
<dbReference type="EMBL" id="BMOB01000005">
    <property type="protein sequence ID" value="GGI86550.1"/>
    <property type="molecule type" value="Genomic_DNA"/>
</dbReference>
<evidence type="ECO:0000256" key="3">
    <source>
        <dbReference type="ARBA" id="ARBA00023125"/>
    </source>
</evidence>
<gene>
    <name evidence="8" type="ORF">GCM10007966_13990</name>
</gene>
<dbReference type="InterPro" id="IPR010998">
    <property type="entry name" value="Integrase_recombinase_N"/>
</dbReference>
<sequence>MANIEQRITKEGKYTYRVKVRLKGFPTQQATFDRKTDARRWAQQTESAIREGRHFKTTEAKRRTLGEVIERYIKDVIPLKPKNSKNTVLHLRWWQEELGAYSLADISPALIAEKRDKLSSGITSRNKLRSPSTVVRYMAALSHAFTMAVKEWGWVDDSPMRRVTKPKEPRGRVRFLSDDERNRLLDECKKSESQYLYIAVVLALSTGARKMELMGLRWTNIDFNRQAITLHETKNGERRLLPLRRHALELMTELAKVRHLNCDFVFPNHQFTKPIDLRTPFENAVKRAGITDFRWHDLRHSCASYLAMNNASLAEIAEILGHKTLQMVKRYAHLSDAHTSKVVDRMNEKIFN</sequence>